<organism evidence="1 2">
    <name type="scientific">Nocardia thailandica</name>
    <dbReference type="NCBI Taxonomy" id="257275"/>
    <lineage>
        <taxon>Bacteria</taxon>
        <taxon>Bacillati</taxon>
        <taxon>Actinomycetota</taxon>
        <taxon>Actinomycetes</taxon>
        <taxon>Mycobacteriales</taxon>
        <taxon>Nocardiaceae</taxon>
        <taxon>Nocardia</taxon>
    </lineage>
</organism>
<proteinExistence type="predicted"/>
<dbReference type="EMBL" id="JBIAMX010000011">
    <property type="protein sequence ID" value="MFF0544818.1"/>
    <property type="molecule type" value="Genomic_DNA"/>
</dbReference>
<accession>A0ABW6PQZ1</accession>
<gene>
    <name evidence="1" type="ORF">ACFYTF_18480</name>
</gene>
<evidence type="ECO:0000313" key="2">
    <source>
        <dbReference type="Proteomes" id="UP001601444"/>
    </source>
</evidence>
<name>A0ABW6PQZ1_9NOCA</name>
<reference evidence="1 2" key="1">
    <citation type="submission" date="2024-10" db="EMBL/GenBank/DDBJ databases">
        <title>The Natural Products Discovery Center: Release of the First 8490 Sequenced Strains for Exploring Actinobacteria Biosynthetic Diversity.</title>
        <authorList>
            <person name="Kalkreuter E."/>
            <person name="Kautsar S.A."/>
            <person name="Yang D."/>
            <person name="Bader C.D."/>
            <person name="Teijaro C.N."/>
            <person name="Fluegel L."/>
            <person name="Davis C.M."/>
            <person name="Simpson J.R."/>
            <person name="Lauterbach L."/>
            <person name="Steele A.D."/>
            <person name="Gui C."/>
            <person name="Meng S."/>
            <person name="Li G."/>
            <person name="Viehrig K."/>
            <person name="Ye F."/>
            <person name="Su P."/>
            <person name="Kiefer A.F."/>
            <person name="Nichols A."/>
            <person name="Cepeda A.J."/>
            <person name="Yan W."/>
            <person name="Fan B."/>
            <person name="Jiang Y."/>
            <person name="Adhikari A."/>
            <person name="Zheng C.-J."/>
            <person name="Schuster L."/>
            <person name="Cowan T.M."/>
            <person name="Smanski M.J."/>
            <person name="Chevrette M.G."/>
            <person name="De Carvalho L.P.S."/>
            <person name="Shen B."/>
        </authorList>
    </citation>
    <scope>NUCLEOTIDE SEQUENCE [LARGE SCALE GENOMIC DNA]</scope>
    <source>
        <strain evidence="1 2">NPDC004045</strain>
    </source>
</reference>
<comment type="caution">
    <text evidence="1">The sequence shown here is derived from an EMBL/GenBank/DDBJ whole genome shotgun (WGS) entry which is preliminary data.</text>
</comment>
<evidence type="ECO:0000313" key="1">
    <source>
        <dbReference type="EMBL" id="MFF0544818.1"/>
    </source>
</evidence>
<protein>
    <submittedName>
        <fullName evidence="1">Uncharacterized protein</fullName>
    </submittedName>
</protein>
<sequence>MEPSARAEFARRLDALYRCAGRPTLEGVAAAARERTRAARCRHDHGAVRLQRISDWRRGVCVPARFETFLPVLLTLIDRARACGQPVPAELTDLAAWRRVWQDTGARATT</sequence>
<keyword evidence="2" id="KW-1185">Reference proteome</keyword>
<dbReference type="Proteomes" id="UP001601444">
    <property type="component" value="Unassembled WGS sequence"/>
</dbReference>
<dbReference type="RefSeq" id="WP_387701324.1">
    <property type="nucleotide sequence ID" value="NZ_JBIAMX010000011.1"/>
</dbReference>